<gene>
    <name evidence="19" type="ORF">EV356DRAFT_213749</name>
</gene>
<dbReference type="CDD" id="cd00593">
    <property type="entry name" value="RIBOc"/>
    <property type="match status" value="2"/>
</dbReference>
<keyword evidence="20" id="KW-1185">Reference proteome</keyword>
<accession>A0A6A6H660</accession>
<dbReference type="Pfam" id="PF00271">
    <property type="entry name" value="Helicase_C"/>
    <property type="match status" value="1"/>
</dbReference>
<evidence type="ECO:0000313" key="20">
    <source>
        <dbReference type="Proteomes" id="UP000800092"/>
    </source>
</evidence>
<evidence type="ECO:0000256" key="5">
    <source>
        <dbReference type="ARBA" id="ARBA00022737"/>
    </source>
</evidence>
<dbReference type="PROSITE" id="PS51194">
    <property type="entry name" value="HELICASE_CTER"/>
    <property type="match status" value="1"/>
</dbReference>
<keyword evidence="13" id="KW-0464">Manganese</keyword>
<keyword evidence="7" id="KW-0378">Hydrolase</keyword>
<evidence type="ECO:0000259" key="16">
    <source>
        <dbReference type="PROSITE" id="PS50142"/>
    </source>
</evidence>
<dbReference type="SMART" id="SM00490">
    <property type="entry name" value="HELICc"/>
    <property type="match status" value="1"/>
</dbReference>
<keyword evidence="4" id="KW-0479">Metal-binding</keyword>
<dbReference type="GO" id="GO:0005634">
    <property type="term" value="C:nucleus"/>
    <property type="evidence" value="ECO:0007669"/>
    <property type="project" value="TreeGrafter"/>
</dbReference>
<dbReference type="PROSITE" id="PS00517">
    <property type="entry name" value="RNASE_3_1"/>
    <property type="match status" value="2"/>
</dbReference>
<reference evidence="19" key="1">
    <citation type="journal article" date="2020" name="Stud. Mycol.">
        <title>101 Dothideomycetes genomes: a test case for predicting lifestyles and emergence of pathogens.</title>
        <authorList>
            <person name="Haridas S."/>
            <person name="Albert R."/>
            <person name="Binder M."/>
            <person name="Bloem J."/>
            <person name="Labutti K."/>
            <person name="Salamov A."/>
            <person name="Andreopoulos B."/>
            <person name="Baker S."/>
            <person name="Barry K."/>
            <person name="Bills G."/>
            <person name="Bluhm B."/>
            <person name="Cannon C."/>
            <person name="Castanera R."/>
            <person name="Culley D."/>
            <person name="Daum C."/>
            <person name="Ezra D."/>
            <person name="Gonzalez J."/>
            <person name="Henrissat B."/>
            <person name="Kuo A."/>
            <person name="Liang C."/>
            <person name="Lipzen A."/>
            <person name="Lutzoni F."/>
            <person name="Magnuson J."/>
            <person name="Mondo S."/>
            <person name="Nolan M."/>
            <person name="Ohm R."/>
            <person name="Pangilinan J."/>
            <person name="Park H.-J."/>
            <person name="Ramirez L."/>
            <person name="Alfaro M."/>
            <person name="Sun H."/>
            <person name="Tritt A."/>
            <person name="Yoshinaga Y."/>
            <person name="Zwiers L.-H."/>
            <person name="Turgeon B."/>
            <person name="Goodwin S."/>
            <person name="Spatafora J."/>
            <person name="Crous P."/>
            <person name="Grigoriev I."/>
        </authorList>
    </citation>
    <scope>NUCLEOTIDE SEQUENCE</scope>
    <source>
        <strain evidence="19">Tuck. ex Michener</strain>
    </source>
</reference>
<feature type="domain" description="RNase III" evidence="16">
    <location>
        <begin position="1119"/>
        <end position="1156"/>
    </location>
</feature>
<evidence type="ECO:0000256" key="6">
    <source>
        <dbReference type="ARBA" id="ARBA00022741"/>
    </source>
</evidence>
<dbReference type="GO" id="GO:0005524">
    <property type="term" value="F:ATP binding"/>
    <property type="evidence" value="ECO:0007669"/>
    <property type="project" value="UniProtKB-KW"/>
</dbReference>
<dbReference type="InterPro" id="IPR036389">
    <property type="entry name" value="RNase_III_sf"/>
</dbReference>
<dbReference type="InterPro" id="IPR000999">
    <property type="entry name" value="RNase_III_dom"/>
</dbReference>
<protein>
    <submittedName>
        <fullName evidence="19">Ribonuclease III</fullName>
    </submittedName>
</protein>
<dbReference type="Gene3D" id="3.30.160.20">
    <property type="match status" value="1"/>
</dbReference>
<evidence type="ECO:0000259" key="18">
    <source>
        <dbReference type="PROSITE" id="PS51327"/>
    </source>
</evidence>
<comment type="cofactor">
    <cofactor evidence="1">
        <name>Mn(2+)</name>
        <dbReference type="ChEBI" id="CHEBI:29035"/>
    </cofactor>
</comment>
<feature type="domain" description="DRBM" evidence="15">
    <location>
        <begin position="1212"/>
        <end position="1248"/>
    </location>
</feature>
<evidence type="ECO:0000256" key="8">
    <source>
        <dbReference type="ARBA" id="ARBA00022806"/>
    </source>
</evidence>
<dbReference type="AlphaFoldDB" id="A0A6A6H660"/>
<keyword evidence="9" id="KW-0067">ATP-binding</keyword>
<evidence type="ECO:0000256" key="14">
    <source>
        <dbReference type="PROSITE-ProRule" id="PRU00657"/>
    </source>
</evidence>
<evidence type="ECO:0000256" key="13">
    <source>
        <dbReference type="ARBA" id="ARBA00023211"/>
    </source>
</evidence>
<evidence type="ECO:0000256" key="10">
    <source>
        <dbReference type="ARBA" id="ARBA00022842"/>
    </source>
</evidence>
<feature type="domain" description="Dicer dsRNA-binding fold" evidence="18">
    <location>
        <begin position="404"/>
        <end position="502"/>
    </location>
</feature>
<keyword evidence="8" id="KW-0347">Helicase</keyword>
<keyword evidence="5" id="KW-0677">Repeat</keyword>
<dbReference type="Pfam" id="PF00636">
    <property type="entry name" value="Ribonuclease_3"/>
    <property type="match status" value="2"/>
</dbReference>
<dbReference type="GO" id="GO:0005737">
    <property type="term" value="C:cytoplasm"/>
    <property type="evidence" value="ECO:0007669"/>
    <property type="project" value="TreeGrafter"/>
</dbReference>
<dbReference type="GO" id="GO:0004525">
    <property type="term" value="F:ribonuclease III activity"/>
    <property type="evidence" value="ECO:0007669"/>
    <property type="project" value="InterPro"/>
</dbReference>
<organism evidence="19 20">
    <name type="scientific">Viridothelium virens</name>
    <name type="common">Speckled blister lichen</name>
    <name type="synonym">Trypethelium virens</name>
    <dbReference type="NCBI Taxonomy" id="1048519"/>
    <lineage>
        <taxon>Eukaryota</taxon>
        <taxon>Fungi</taxon>
        <taxon>Dikarya</taxon>
        <taxon>Ascomycota</taxon>
        <taxon>Pezizomycotina</taxon>
        <taxon>Dothideomycetes</taxon>
        <taxon>Dothideomycetes incertae sedis</taxon>
        <taxon>Trypetheliales</taxon>
        <taxon>Trypetheliaceae</taxon>
        <taxon>Viridothelium</taxon>
    </lineage>
</organism>
<dbReference type="GO" id="GO:0046872">
    <property type="term" value="F:metal ion binding"/>
    <property type="evidence" value="ECO:0007669"/>
    <property type="project" value="UniProtKB-KW"/>
</dbReference>
<dbReference type="Gene3D" id="3.30.160.380">
    <property type="entry name" value="Dicer dimerisation domain"/>
    <property type="match status" value="1"/>
</dbReference>
<dbReference type="GO" id="GO:0004386">
    <property type="term" value="F:helicase activity"/>
    <property type="evidence" value="ECO:0007669"/>
    <property type="project" value="UniProtKB-KW"/>
</dbReference>
<evidence type="ECO:0000256" key="9">
    <source>
        <dbReference type="ARBA" id="ARBA00022840"/>
    </source>
</evidence>
<dbReference type="InterPro" id="IPR038248">
    <property type="entry name" value="Dicer_dimer_sf"/>
</dbReference>
<dbReference type="GO" id="GO:0003723">
    <property type="term" value="F:RNA binding"/>
    <property type="evidence" value="ECO:0007669"/>
    <property type="project" value="UniProtKB-UniRule"/>
</dbReference>
<sequence length="1266" mass="142659">MQNFYHPLRNVAARRVPHILGLSASPVVRASAPAKGLDTIETNLNARATTPKRYRSELLRNVYPPKFDKIVYPESASPSPPALEALRAIDLGIDLNQDPDVKELLQIGDEDSQLRLEKFRAGKKTFCSDQISTFCRSSNYIFDELGPWATNWYIWICLRNFRSLVDQQEELISSWTMEQKFYMLELLQDVQSGVQEPCKATQIEVSPKAQLLLDLLAREATPDFTGLIFVKQRATVAALAELLSIHPDVKDCYKLGTFVGSSTFGNRKFKFAERVDLREQQQSLEEFRSGRKNLLLGTSVLEEGIDVAACNSVTCFETPENLKSYIQRRGRARMKGSKYTVFLSQLDTRNGPAEWDALEEEMRKAYADELREIQVLAELEESEEDDGRFFRVEKTGALLTIDNALEHLHHFCAKLAAEAYVDPRPQFTKIDEYYDGKESVFGMEVILPPTLEPRLRTASSLKLWKSEKNARKDAAFQAYMNLYRAGLINDNLLPLEIIDPDAPTMDWTDSGPSIVSVSDLMNPWTQAVTLQRETQDWYEYLITVTTPGEQLVKIAMFLPADTGKLPDICFYWNATTRCIAQLEKKGITLIPAADSDSSRKLTKLILSSVFGTRMRHRREDFVTLFVPLEEPQKPLCDLLQDFSGKKPASPPESIDLAQCGLIREKEAEDRPLIFQGFETTYQSPDEHYDDGKQTLPESMIKYTRFPKRRDFLHPVPASATVTEAYTTVDMIPARDCTVDNLPSRYSIFALFVPAILHLCGLKLILNHLCENILHTIGFRNVSLVQAAITASSAREEADYQRLEFLGDAILKYSTSLRVFNEHPHFPEKYLTAEKGRCVSNATIANAAIEKGLDKYIITTAFTGLKWKPVYIEDTLNQQAAQRDMARKILADVVEALIGASYIDGGWLKAQACIEVFLPPNSFSASQMGRINSSPQTSSASPAALQTLEELIGYTFTKKSLLLESITHPSFTTDTYARPYDRLEFLGDAILDYIITPRLYHLQRPSPPSDAPTPLKHYEMHSLRTAIVNADFLAFCALSHSIPESRAEVVRDDSAPSGYATRQSSVDRYLWQYMRKSNPEIARAQEATVARFRQYEAEVREGLAGRGKDGGESEGERDGGERREKVYPWLTLMRIRAEKFFSDMVESVIGAIWLDSGGNLRECEGFVERLGIFGCLERLLVEGVNIMHPKERVGILAGNEKVNYDTDKEKDTYHCVLKIGAEEVARGEGQTAEIAKTDAASSAVRLLEKDIISQEHQGARTSQGIDI</sequence>
<feature type="domain" description="RNase III" evidence="16">
    <location>
        <begin position="765"/>
        <end position="905"/>
    </location>
</feature>
<keyword evidence="12" id="KW-0051">Antiviral defense</keyword>
<evidence type="ECO:0000256" key="4">
    <source>
        <dbReference type="ARBA" id="ARBA00022723"/>
    </source>
</evidence>
<dbReference type="Gene3D" id="1.10.1520.10">
    <property type="entry name" value="Ribonuclease III domain"/>
    <property type="match status" value="2"/>
</dbReference>
<dbReference type="SUPFAM" id="SSF69065">
    <property type="entry name" value="RNase III domain-like"/>
    <property type="match status" value="2"/>
</dbReference>
<dbReference type="GO" id="GO:0030422">
    <property type="term" value="P:siRNA processing"/>
    <property type="evidence" value="ECO:0007669"/>
    <property type="project" value="TreeGrafter"/>
</dbReference>
<dbReference type="SUPFAM" id="SSF52540">
    <property type="entry name" value="P-loop containing nucleoside triphosphate hydrolases"/>
    <property type="match status" value="1"/>
</dbReference>
<dbReference type="SMART" id="SM00535">
    <property type="entry name" value="RIBOc"/>
    <property type="match status" value="2"/>
</dbReference>
<dbReference type="InterPro" id="IPR027417">
    <property type="entry name" value="P-loop_NTPase"/>
</dbReference>
<evidence type="ECO:0000256" key="7">
    <source>
        <dbReference type="ARBA" id="ARBA00022801"/>
    </source>
</evidence>
<evidence type="ECO:0000256" key="2">
    <source>
        <dbReference type="ARBA" id="ARBA00001946"/>
    </source>
</evidence>
<feature type="domain" description="RNase III" evidence="16">
    <location>
        <begin position="944"/>
        <end position="1000"/>
    </location>
</feature>
<evidence type="ECO:0000256" key="11">
    <source>
        <dbReference type="ARBA" id="ARBA00022884"/>
    </source>
</evidence>
<feature type="domain" description="Helicase C-terminal" evidence="17">
    <location>
        <begin position="207"/>
        <end position="387"/>
    </location>
</feature>
<dbReference type="PROSITE" id="PS50137">
    <property type="entry name" value="DS_RBD"/>
    <property type="match status" value="1"/>
</dbReference>
<dbReference type="InterPro" id="IPR014720">
    <property type="entry name" value="dsRBD_dom"/>
</dbReference>
<dbReference type="PROSITE" id="PS50142">
    <property type="entry name" value="RNASE_3_2"/>
    <property type="match status" value="3"/>
</dbReference>
<keyword evidence="10" id="KW-0460">Magnesium</keyword>
<dbReference type="PROSITE" id="PS51327">
    <property type="entry name" value="DICER_DSRBF"/>
    <property type="match status" value="1"/>
</dbReference>
<dbReference type="Pfam" id="PF03368">
    <property type="entry name" value="Dicer_dimer"/>
    <property type="match status" value="1"/>
</dbReference>
<evidence type="ECO:0000259" key="15">
    <source>
        <dbReference type="PROSITE" id="PS50137"/>
    </source>
</evidence>
<dbReference type="InterPro" id="IPR005034">
    <property type="entry name" value="Dicer_dimerisation"/>
</dbReference>
<keyword evidence="6" id="KW-0547">Nucleotide-binding</keyword>
<dbReference type="GO" id="GO:0050688">
    <property type="term" value="P:regulation of defense response to virus"/>
    <property type="evidence" value="ECO:0007669"/>
    <property type="project" value="UniProtKB-KW"/>
</dbReference>
<evidence type="ECO:0000259" key="17">
    <source>
        <dbReference type="PROSITE" id="PS51194"/>
    </source>
</evidence>
<evidence type="ECO:0000256" key="3">
    <source>
        <dbReference type="ARBA" id="ARBA00022721"/>
    </source>
</evidence>
<evidence type="ECO:0000313" key="19">
    <source>
        <dbReference type="EMBL" id="KAF2233308.1"/>
    </source>
</evidence>
<dbReference type="Proteomes" id="UP000800092">
    <property type="component" value="Unassembled WGS sequence"/>
</dbReference>
<dbReference type="InterPro" id="IPR001650">
    <property type="entry name" value="Helicase_C-like"/>
</dbReference>
<dbReference type="Gene3D" id="3.40.50.300">
    <property type="entry name" value="P-loop containing nucleotide triphosphate hydrolases"/>
    <property type="match status" value="2"/>
</dbReference>
<dbReference type="PANTHER" id="PTHR14950:SF37">
    <property type="entry name" value="ENDORIBONUCLEASE DICER"/>
    <property type="match status" value="1"/>
</dbReference>
<proteinExistence type="predicted"/>
<dbReference type="GO" id="GO:0051607">
    <property type="term" value="P:defense response to virus"/>
    <property type="evidence" value="ECO:0007669"/>
    <property type="project" value="UniProtKB-KW"/>
</dbReference>
<dbReference type="OrthoDB" id="416741at2759"/>
<comment type="cofactor">
    <cofactor evidence="2">
        <name>Mg(2+)</name>
        <dbReference type="ChEBI" id="CHEBI:18420"/>
    </cofactor>
</comment>
<dbReference type="SUPFAM" id="SSF54768">
    <property type="entry name" value="dsRNA-binding domain-like"/>
    <property type="match status" value="1"/>
</dbReference>
<dbReference type="Gene3D" id="1.20.1320.30">
    <property type="match status" value="1"/>
</dbReference>
<dbReference type="EMBL" id="ML991808">
    <property type="protein sequence ID" value="KAF2233308.1"/>
    <property type="molecule type" value="Genomic_DNA"/>
</dbReference>
<keyword evidence="11 14" id="KW-0694">RNA-binding</keyword>
<keyword evidence="3" id="KW-0930">Antiviral protein</keyword>
<evidence type="ECO:0000256" key="1">
    <source>
        <dbReference type="ARBA" id="ARBA00001936"/>
    </source>
</evidence>
<dbReference type="PANTHER" id="PTHR14950">
    <property type="entry name" value="DICER-RELATED"/>
    <property type="match status" value="1"/>
</dbReference>
<name>A0A6A6H660_VIRVR</name>
<evidence type="ECO:0000256" key="12">
    <source>
        <dbReference type="ARBA" id="ARBA00023118"/>
    </source>
</evidence>